<protein>
    <submittedName>
        <fullName evidence="8">SigE family RNA polymerase sigma factor</fullName>
    </submittedName>
</protein>
<dbReference type="PANTHER" id="PTHR43133:SF50">
    <property type="entry name" value="ECF RNA POLYMERASE SIGMA FACTOR SIGM"/>
    <property type="match status" value="1"/>
</dbReference>
<dbReference type="RefSeq" id="WP_380051506.1">
    <property type="nucleotide sequence ID" value="NZ_JBHLTC010000030.1"/>
</dbReference>
<dbReference type="SUPFAM" id="SSF88946">
    <property type="entry name" value="Sigma2 domain of RNA polymerase sigma factors"/>
    <property type="match status" value="1"/>
</dbReference>
<feature type="domain" description="RNA polymerase sigma-70 region 2" evidence="6">
    <location>
        <begin position="21"/>
        <end position="79"/>
    </location>
</feature>
<dbReference type="Proteomes" id="UP001589890">
    <property type="component" value="Unassembled WGS sequence"/>
</dbReference>
<dbReference type="Pfam" id="PF04542">
    <property type="entry name" value="Sigma70_r2"/>
    <property type="match status" value="1"/>
</dbReference>
<keyword evidence="3" id="KW-0731">Sigma factor</keyword>
<reference evidence="8 9" key="1">
    <citation type="submission" date="2024-09" db="EMBL/GenBank/DDBJ databases">
        <authorList>
            <person name="Sun Q."/>
            <person name="Mori K."/>
        </authorList>
    </citation>
    <scope>NUCLEOTIDE SEQUENCE [LARGE SCALE GENOMIC DNA]</scope>
    <source>
        <strain evidence="8 9">CGMCC 1.15906</strain>
    </source>
</reference>
<dbReference type="SUPFAM" id="SSF88659">
    <property type="entry name" value="Sigma3 and sigma4 domains of RNA polymerase sigma factors"/>
    <property type="match status" value="1"/>
</dbReference>
<dbReference type="InterPro" id="IPR036388">
    <property type="entry name" value="WH-like_DNA-bd_sf"/>
</dbReference>
<comment type="caution">
    <text evidence="8">The sequence shown here is derived from an EMBL/GenBank/DDBJ whole genome shotgun (WGS) entry which is preliminary data.</text>
</comment>
<evidence type="ECO:0000256" key="4">
    <source>
        <dbReference type="ARBA" id="ARBA00023125"/>
    </source>
</evidence>
<dbReference type="InterPro" id="IPR039425">
    <property type="entry name" value="RNA_pol_sigma-70-like"/>
</dbReference>
<feature type="domain" description="RNA polymerase sigma factor 70 region 4 type 2" evidence="7">
    <location>
        <begin position="103"/>
        <end position="155"/>
    </location>
</feature>
<evidence type="ECO:0000256" key="2">
    <source>
        <dbReference type="ARBA" id="ARBA00023015"/>
    </source>
</evidence>
<organism evidence="8 9">
    <name type="scientific">Kribbella deserti</name>
    <dbReference type="NCBI Taxonomy" id="1926257"/>
    <lineage>
        <taxon>Bacteria</taxon>
        <taxon>Bacillati</taxon>
        <taxon>Actinomycetota</taxon>
        <taxon>Actinomycetes</taxon>
        <taxon>Propionibacteriales</taxon>
        <taxon>Kribbellaceae</taxon>
        <taxon>Kribbella</taxon>
    </lineage>
</organism>
<dbReference type="InterPro" id="IPR007627">
    <property type="entry name" value="RNA_pol_sigma70_r2"/>
</dbReference>
<dbReference type="InterPro" id="IPR013249">
    <property type="entry name" value="RNA_pol_sigma70_r4_t2"/>
</dbReference>
<name>A0ABV6QRB5_9ACTN</name>
<dbReference type="Gene3D" id="1.10.10.10">
    <property type="entry name" value="Winged helix-like DNA-binding domain superfamily/Winged helix DNA-binding domain"/>
    <property type="match status" value="1"/>
</dbReference>
<dbReference type="PANTHER" id="PTHR43133">
    <property type="entry name" value="RNA POLYMERASE ECF-TYPE SIGMA FACTO"/>
    <property type="match status" value="1"/>
</dbReference>
<dbReference type="Gene3D" id="1.10.1740.10">
    <property type="match status" value="1"/>
</dbReference>
<keyword evidence="9" id="KW-1185">Reference proteome</keyword>
<evidence type="ECO:0000256" key="1">
    <source>
        <dbReference type="ARBA" id="ARBA00010641"/>
    </source>
</evidence>
<keyword evidence="5" id="KW-0804">Transcription</keyword>
<keyword evidence="2" id="KW-0805">Transcription regulation</keyword>
<dbReference type="CDD" id="cd06171">
    <property type="entry name" value="Sigma70_r4"/>
    <property type="match status" value="1"/>
</dbReference>
<evidence type="ECO:0000259" key="6">
    <source>
        <dbReference type="Pfam" id="PF04542"/>
    </source>
</evidence>
<sequence>MTSDRDREFAEFVAVSSVALQRTAFLVCADRDHAADAVQEALYRLYVSWPKFQRATNPMAYARRAVVNAAVDAGRRPWRRERVVDAMPETPSEDTAGQHAVRDELLSALRELPPRRRACVALRYYEDLTIEETAEILGCSIGTVKSQTARGLETLRKSLVARRAQELRPEQLTGGRS</sequence>
<evidence type="ECO:0000256" key="3">
    <source>
        <dbReference type="ARBA" id="ARBA00023082"/>
    </source>
</evidence>
<dbReference type="InterPro" id="IPR013324">
    <property type="entry name" value="RNA_pol_sigma_r3/r4-like"/>
</dbReference>
<dbReference type="Pfam" id="PF08281">
    <property type="entry name" value="Sigma70_r4_2"/>
    <property type="match status" value="1"/>
</dbReference>
<dbReference type="NCBIfam" id="TIGR02937">
    <property type="entry name" value="sigma70-ECF"/>
    <property type="match status" value="1"/>
</dbReference>
<dbReference type="InterPro" id="IPR014284">
    <property type="entry name" value="RNA_pol_sigma-70_dom"/>
</dbReference>
<dbReference type="EMBL" id="JBHLTC010000030">
    <property type="protein sequence ID" value="MFC0627158.1"/>
    <property type="molecule type" value="Genomic_DNA"/>
</dbReference>
<evidence type="ECO:0000313" key="9">
    <source>
        <dbReference type="Proteomes" id="UP001589890"/>
    </source>
</evidence>
<comment type="similarity">
    <text evidence="1">Belongs to the sigma-70 factor family. ECF subfamily.</text>
</comment>
<gene>
    <name evidence="8" type="ORF">ACFFGN_23995</name>
</gene>
<dbReference type="InterPro" id="IPR013325">
    <property type="entry name" value="RNA_pol_sigma_r2"/>
</dbReference>
<dbReference type="NCBIfam" id="TIGR02983">
    <property type="entry name" value="SigE-fam_strep"/>
    <property type="match status" value="1"/>
</dbReference>
<evidence type="ECO:0000259" key="7">
    <source>
        <dbReference type="Pfam" id="PF08281"/>
    </source>
</evidence>
<proteinExistence type="inferred from homology"/>
<accession>A0ABV6QRB5</accession>
<evidence type="ECO:0000313" key="8">
    <source>
        <dbReference type="EMBL" id="MFC0627158.1"/>
    </source>
</evidence>
<evidence type="ECO:0000256" key="5">
    <source>
        <dbReference type="ARBA" id="ARBA00023163"/>
    </source>
</evidence>
<dbReference type="InterPro" id="IPR014325">
    <property type="entry name" value="RNA_pol_sigma-E_actinobac"/>
</dbReference>
<keyword evidence="4" id="KW-0238">DNA-binding</keyword>